<dbReference type="AlphaFoldDB" id="A0AAD9R5X7"/>
<evidence type="ECO:0000313" key="2">
    <source>
        <dbReference type="Proteomes" id="UP001249851"/>
    </source>
</evidence>
<reference evidence="1" key="1">
    <citation type="journal article" date="2023" name="G3 (Bethesda)">
        <title>Whole genome assembly and annotation of the endangered Caribbean coral Acropora cervicornis.</title>
        <authorList>
            <person name="Selwyn J.D."/>
            <person name="Vollmer S.V."/>
        </authorList>
    </citation>
    <scope>NUCLEOTIDE SEQUENCE</scope>
    <source>
        <strain evidence="1">K2</strain>
    </source>
</reference>
<dbReference type="EMBL" id="JARQWQ010000002">
    <property type="protein sequence ID" value="KAK2573460.1"/>
    <property type="molecule type" value="Genomic_DNA"/>
</dbReference>
<organism evidence="1 2">
    <name type="scientific">Acropora cervicornis</name>
    <name type="common">Staghorn coral</name>
    <dbReference type="NCBI Taxonomy" id="6130"/>
    <lineage>
        <taxon>Eukaryota</taxon>
        <taxon>Metazoa</taxon>
        <taxon>Cnidaria</taxon>
        <taxon>Anthozoa</taxon>
        <taxon>Hexacorallia</taxon>
        <taxon>Scleractinia</taxon>
        <taxon>Astrocoeniina</taxon>
        <taxon>Acroporidae</taxon>
        <taxon>Acropora</taxon>
    </lineage>
</organism>
<gene>
    <name evidence="1" type="ORF">P5673_001114</name>
</gene>
<dbReference type="Proteomes" id="UP001249851">
    <property type="component" value="Unassembled WGS sequence"/>
</dbReference>
<reference evidence="1" key="2">
    <citation type="journal article" date="2023" name="Science">
        <title>Genomic signatures of disease resistance in endangered staghorn corals.</title>
        <authorList>
            <person name="Vollmer S.V."/>
            <person name="Selwyn J.D."/>
            <person name="Despard B.A."/>
            <person name="Roesel C.L."/>
        </authorList>
    </citation>
    <scope>NUCLEOTIDE SEQUENCE</scope>
    <source>
        <strain evidence="1">K2</strain>
    </source>
</reference>
<proteinExistence type="predicted"/>
<evidence type="ECO:0000313" key="1">
    <source>
        <dbReference type="EMBL" id="KAK2573460.1"/>
    </source>
</evidence>
<keyword evidence="2" id="KW-1185">Reference proteome</keyword>
<name>A0AAD9R5X7_ACRCE</name>
<comment type="caution">
    <text evidence="1">The sequence shown here is derived from an EMBL/GenBank/DDBJ whole genome shotgun (WGS) entry which is preliminary data.</text>
</comment>
<accession>A0AAD9R5X7</accession>
<protein>
    <submittedName>
        <fullName evidence="1">Uncharacterized protein</fullName>
    </submittedName>
</protein>
<sequence length="64" mass="7398">MDELLQRRSPPVIPDIPPMGQSCIFSPSKNFQKPNNVGQLDLQIVTHIKKSDWEQIVILSYGYW</sequence>